<dbReference type="InterPro" id="IPR045304">
    <property type="entry name" value="LbH_SAT"/>
</dbReference>
<keyword evidence="2" id="KW-0808">Transferase</keyword>
<evidence type="ECO:0000256" key="1">
    <source>
        <dbReference type="ARBA" id="ARBA00007274"/>
    </source>
</evidence>
<keyword evidence="3" id="KW-0012">Acyltransferase</keyword>
<dbReference type="GO" id="GO:0006535">
    <property type="term" value="P:cysteine biosynthetic process from serine"/>
    <property type="evidence" value="ECO:0007669"/>
    <property type="project" value="InterPro"/>
</dbReference>
<organism evidence="4 5">
    <name type="scientific">Candidatus Alistipes avicola</name>
    <dbReference type="NCBI Taxonomy" id="2838432"/>
    <lineage>
        <taxon>Bacteria</taxon>
        <taxon>Pseudomonadati</taxon>
        <taxon>Bacteroidota</taxon>
        <taxon>Bacteroidia</taxon>
        <taxon>Bacteroidales</taxon>
        <taxon>Rikenellaceae</taxon>
        <taxon>Alistipes</taxon>
    </lineage>
</organism>
<dbReference type="InterPro" id="IPR005881">
    <property type="entry name" value="Ser_O-AcTrfase"/>
</dbReference>
<dbReference type="InterPro" id="IPR001451">
    <property type="entry name" value="Hexapep"/>
</dbReference>
<name>A0A9D2L4J4_9BACT</name>
<proteinExistence type="inferred from homology"/>
<dbReference type="InterPro" id="IPR011004">
    <property type="entry name" value="Trimer_LpxA-like_sf"/>
</dbReference>
<evidence type="ECO:0000313" key="5">
    <source>
        <dbReference type="Proteomes" id="UP000824259"/>
    </source>
</evidence>
<evidence type="ECO:0000313" key="4">
    <source>
        <dbReference type="EMBL" id="HJA99145.1"/>
    </source>
</evidence>
<dbReference type="Pfam" id="PF00132">
    <property type="entry name" value="Hexapep"/>
    <property type="match status" value="1"/>
</dbReference>
<comment type="similarity">
    <text evidence="1">Belongs to the transferase hexapeptide repeat family.</text>
</comment>
<dbReference type="AlphaFoldDB" id="A0A9D2L4J4"/>
<comment type="caution">
    <text evidence="4">The sequence shown here is derived from an EMBL/GenBank/DDBJ whole genome shotgun (WGS) entry which is preliminary data.</text>
</comment>
<evidence type="ECO:0000256" key="3">
    <source>
        <dbReference type="ARBA" id="ARBA00023315"/>
    </source>
</evidence>
<sequence>MDKLILTPQLHAILTYRIARLFFLGKEAGCGMGQKDILSNIGRMTGLSELYYSAEIGLALKINHGIGLVVGARCHIGNNCLLHQNVTLGDKNGGRPCLGDNSVVYAGASILGNIQIGKNTVIGANSVVLHSFPDDAVLVGAPAKNIKG</sequence>
<dbReference type="Gene3D" id="2.160.10.10">
    <property type="entry name" value="Hexapeptide repeat proteins"/>
    <property type="match status" value="1"/>
</dbReference>
<dbReference type="PANTHER" id="PTHR42811">
    <property type="entry name" value="SERINE ACETYLTRANSFERASE"/>
    <property type="match status" value="1"/>
</dbReference>
<dbReference type="CDD" id="cd03354">
    <property type="entry name" value="LbH_SAT"/>
    <property type="match status" value="1"/>
</dbReference>
<protein>
    <recommendedName>
        <fullName evidence="6">Serine acetyltransferase</fullName>
    </recommendedName>
</protein>
<reference evidence="4" key="1">
    <citation type="journal article" date="2021" name="PeerJ">
        <title>Extensive microbial diversity within the chicken gut microbiome revealed by metagenomics and culture.</title>
        <authorList>
            <person name="Gilroy R."/>
            <person name="Ravi A."/>
            <person name="Getino M."/>
            <person name="Pursley I."/>
            <person name="Horton D.L."/>
            <person name="Alikhan N.F."/>
            <person name="Baker D."/>
            <person name="Gharbi K."/>
            <person name="Hall N."/>
            <person name="Watson M."/>
            <person name="Adriaenssens E.M."/>
            <person name="Foster-Nyarko E."/>
            <person name="Jarju S."/>
            <person name="Secka A."/>
            <person name="Antonio M."/>
            <person name="Oren A."/>
            <person name="Chaudhuri R.R."/>
            <person name="La Ragione R."/>
            <person name="Hildebrand F."/>
            <person name="Pallen M.J."/>
        </authorList>
    </citation>
    <scope>NUCLEOTIDE SEQUENCE</scope>
    <source>
        <strain evidence="4">CHK169-11906</strain>
    </source>
</reference>
<evidence type="ECO:0000256" key="2">
    <source>
        <dbReference type="ARBA" id="ARBA00022679"/>
    </source>
</evidence>
<reference evidence="4" key="2">
    <citation type="submission" date="2021-04" db="EMBL/GenBank/DDBJ databases">
        <authorList>
            <person name="Gilroy R."/>
        </authorList>
    </citation>
    <scope>NUCLEOTIDE SEQUENCE</scope>
    <source>
        <strain evidence="4">CHK169-11906</strain>
    </source>
</reference>
<dbReference type="SUPFAM" id="SSF51161">
    <property type="entry name" value="Trimeric LpxA-like enzymes"/>
    <property type="match status" value="1"/>
</dbReference>
<dbReference type="PIRSF" id="PIRSF000441">
    <property type="entry name" value="CysE"/>
    <property type="match status" value="1"/>
</dbReference>
<dbReference type="GO" id="GO:0009001">
    <property type="term" value="F:serine O-acetyltransferase activity"/>
    <property type="evidence" value="ECO:0007669"/>
    <property type="project" value="InterPro"/>
</dbReference>
<dbReference type="Proteomes" id="UP000824259">
    <property type="component" value="Unassembled WGS sequence"/>
</dbReference>
<dbReference type="EMBL" id="DWYR01000016">
    <property type="protein sequence ID" value="HJA99145.1"/>
    <property type="molecule type" value="Genomic_DNA"/>
</dbReference>
<dbReference type="GO" id="GO:0005737">
    <property type="term" value="C:cytoplasm"/>
    <property type="evidence" value="ECO:0007669"/>
    <property type="project" value="InterPro"/>
</dbReference>
<accession>A0A9D2L4J4</accession>
<evidence type="ECO:0008006" key="6">
    <source>
        <dbReference type="Google" id="ProtNLM"/>
    </source>
</evidence>
<gene>
    <name evidence="4" type="ORF">H9779_06070</name>
</gene>